<evidence type="ECO:0000313" key="2">
    <source>
        <dbReference type="Proteomes" id="UP001472677"/>
    </source>
</evidence>
<dbReference type="PANTHER" id="PTHR47723:SF19">
    <property type="entry name" value="POLYNUCLEOTIDYL TRANSFERASE, RIBONUCLEASE H-LIKE SUPERFAMILY PROTEIN"/>
    <property type="match status" value="1"/>
</dbReference>
<accession>A0ABR2ATX8</accession>
<comment type="caution">
    <text evidence="1">The sequence shown here is derived from an EMBL/GenBank/DDBJ whole genome shotgun (WGS) entry which is preliminary data.</text>
</comment>
<dbReference type="PANTHER" id="PTHR47723">
    <property type="entry name" value="OS05G0353850 PROTEIN"/>
    <property type="match status" value="1"/>
</dbReference>
<keyword evidence="2" id="KW-1185">Reference proteome</keyword>
<gene>
    <name evidence="1" type="ORF">V6N12_038626</name>
</gene>
<protein>
    <submittedName>
        <fullName evidence="1">Uncharacterized protein</fullName>
    </submittedName>
</protein>
<dbReference type="InterPro" id="IPR053151">
    <property type="entry name" value="RNase_H-like"/>
</dbReference>
<dbReference type="Proteomes" id="UP001472677">
    <property type="component" value="Unassembled WGS sequence"/>
</dbReference>
<name>A0ABR2ATX8_9ROSI</name>
<proteinExistence type="predicted"/>
<sequence length="110" mass="12258">MVIPVGESLAVNGALNANHNPLITSWSRPNPGCVKIIIDGAVNPNDNYVAIGGVFWPKHCNWLFGFARSIGKCLMVSTELWVILDNLKKTYYLIFNYSKQVTSLTMPMEE</sequence>
<organism evidence="1 2">
    <name type="scientific">Hibiscus sabdariffa</name>
    <name type="common">roselle</name>
    <dbReference type="NCBI Taxonomy" id="183260"/>
    <lineage>
        <taxon>Eukaryota</taxon>
        <taxon>Viridiplantae</taxon>
        <taxon>Streptophyta</taxon>
        <taxon>Embryophyta</taxon>
        <taxon>Tracheophyta</taxon>
        <taxon>Spermatophyta</taxon>
        <taxon>Magnoliopsida</taxon>
        <taxon>eudicotyledons</taxon>
        <taxon>Gunneridae</taxon>
        <taxon>Pentapetalae</taxon>
        <taxon>rosids</taxon>
        <taxon>malvids</taxon>
        <taxon>Malvales</taxon>
        <taxon>Malvaceae</taxon>
        <taxon>Malvoideae</taxon>
        <taxon>Hibiscus</taxon>
    </lineage>
</organism>
<dbReference type="EMBL" id="JBBPBM010000315">
    <property type="protein sequence ID" value="KAK8497319.1"/>
    <property type="molecule type" value="Genomic_DNA"/>
</dbReference>
<reference evidence="1 2" key="1">
    <citation type="journal article" date="2024" name="G3 (Bethesda)">
        <title>Genome assembly of Hibiscus sabdariffa L. provides insights into metabolisms of medicinal natural products.</title>
        <authorList>
            <person name="Kim T."/>
        </authorList>
    </citation>
    <scope>NUCLEOTIDE SEQUENCE [LARGE SCALE GENOMIC DNA]</scope>
    <source>
        <strain evidence="1">TK-2024</strain>
        <tissue evidence="1">Old leaves</tissue>
    </source>
</reference>
<evidence type="ECO:0000313" key="1">
    <source>
        <dbReference type="EMBL" id="KAK8497319.1"/>
    </source>
</evidence>